<keyword evidence="3" id="KW-1185">Reference proteome</keyword>
<proteinExistence type="predicted"/>
<dbReference type="OrthoDB" id="6359816at2759"/>
<evidence type="ECO:0000259" key="1">
    <source>
        <dbReference type="PROSITE" id="PS50097"/>
    </source>
</evidence>
<protein>
    <recommendedName>
        <fullName evidence="1">BTB domain-containing protein</fullName>
    </recommendedName>
</protein>
<sequence>MAVNALFKAARHAILHTMDTEAQLPTTTCLEGAIPVLSGLPALLANFTLSDFTIKTTTGSLAVHRVLLSLHSSVLAKACDGDFRETPQASIDLVHEPAACVKAMVHYMYHFDYDLPEDEEVNASVFHVGMALIGDKYDVAALKDAASIKFKASLPTTADGADAFAETLDLAYDNAVALRDLCKYLVTFALDNSEVGVSAQFHPALKKVMQKHPDLAMNVTEAMYTRMKENEAQYRKYDCPHCDRAEVFIGDLQAHTYYKCRGCECRYSGQMWRSTSK</sequence>
<evidence type="ECO:0000313" key="2">
    <source>
        <dbReference type="EMBL" id="KAF2164116.1"/>
    </source>
</evidence>
<organism evidence="2 3">
    <name type="scientific">Zasmidium cellare ATCC 36951</name>
    <dbReference type="NCBI Taxonomy" id="1080233"/>
    <lineage>
        <taxon>Eukaryota</taxon>
        <taxon>Fungi</taxon>
        <taxon>Dikarya</taxon>
        <taxon>Ascomycota</taxon>
        <taxon>Pezizomycotina</taxon>
        <taxon>Dothideomycetes</taxon>
        <taxon>Dothideomycetidae</taxon>
        <taxon>Mycosphaerellales</taxon>
        <taxon>Mycosphaerellaceae</taxon>
        <taxon>Zasmidium</taxon>
    </lineage>
</organism>
<dbReference type="InterPro" id="IPR011333">
    <property type="entry name" value="SKP1/BTB/POZ_sf"/>
</dbReference>
<dbReference type="PANTHER" id="PTHR47843">
    <property type="entry name" value="BTB DOMAIN-CONTAINING PROTEIN-RELATED"/>
    <property type="match status" value="1"/>
</dbReference>
<accession>A0A6A6CFD2</accession>
<reference evidence="2" key="1">
    <citation type="journal article" date="2020" name="Stud. Mycol.">
        <title>101 Dothideomycetes genomes: a test case for predicting lifestyles and emergence of pathogens.</title>
        <authorList>
            <person name="Haridas S."/>
            <person name="Albert R."/>
            <person name="Binder M."/>
            <person name="Bloem J."/>
            <person name="Labutti K."/>
            <person name="Salamov A."/>
            <person name="Andreopoulos B."/>
            <person name="Baker S."/>
            <person name="Barry K."/>
            <person name="Bills G."/>
            <person name="Bluhm B."/>
            <person name="Cannon C."/>
            <person name="Castanera R."/>
            <person name="Culley D."/>
            <person name="Daum C."/>
            <person name="Ezra D."/>
            <person name="Gonzalez J."/>
            <person name="Henrissat B."/>
            <person name="Kuo A."/>
            <person name="Liang C."/>
            <person name="Lipzen A."/>
            <person name="Lutzoni F."/>
            <person name="Magnuson J."/>
            <person name="Mondo S."/>
            <person name="Nolan M."/>
            <person name="Ohm R."/>
            <person name="Pangilinan J."/>
            <person name="Park H.-J."/>
            <person name="Ramirez L."/>
            <person name="Alfaro M."/>
            <person name="Sun H."/>
            <person name="Tritt A."/>
            <person name="Yoshinaga Y."/>
            <person name="Zwiers L.-H."/>
            <person name="Turgeon B."/>
            <person name="Goodwin S."/>
            <person name="Spatafora J."/>
            <person name="Crous P."/>
            <person name="Grigoriev I."/>
        </authorList>
    </citation>
    <scope>NUCLEOTIDE SEQUENCE</scope>
    <source>
        <strain evidence="2">ATCC 36951</strain>
    </source>
</reference>
<dbReference type="EMBL" id="ML993605">
    <property type="protein sequence ID" value="KAF2164116.1"/>
    <property type="molecule type" value="Genomic_DNA"/>
</dbReference>
<dbReference type="GeneID" id="54566684"/>
<dbReference type="InterPro" id="IPR000210">
    <property type="entry name" value="BTB/POZ_dom"/>
</dbReference>
<evidence type="ECO:0000313" key="3">
    <source>
        <dbReference type="Proteomes" id="UP000799537"/>
    </source>
</evidence>
<dbReference type="AlphaFoldDB" id="A0A6A6CFD2"/>
<dbReference type="SUPFAM" id="SSF54695">
    <property type="entry name" value="POZ domain"/>
    <property type="match status" value="1"/>
</dbReference>
<dbReference type="Proteomes" id="UP000799537">
    <property type="component" value="Unassembled WGS sequence"/>
</dbReference>
<feature type="domain" description="BTB" evidence="1">
    <location>
        <begin position="50"/>
        <end position="117"/>
    </location>
</feature>
<name>A0A6A6CFD2_ZASCE</name>
<dbReference type="PANTHER" id="PTHR47843:SF5">
    <property type="entry name" value="BTB_POZ DOMAIN PROTEIN"/>
    <property type="match status" value="1"/>
</dbReference>
<dbReference type="CDD" id="cd18186">
    <property type="entry name" value="BTB_POZ_ZBTB_KLHL-like"/>
    <property type="match status" value="1"/>
</dbReference>
<dbReference type="Gene3D" id="3.30.710.10">
    <property type="entry name" value="Potassium Channel Kv1.1, Chain A"/>
    <property type="match status" value="1"/>
</dbReference>
<dbReference type="PROSITE" id="PS50097">
    <property type="entry name" value="BTB"/>
    <property type="match status" value="1"/>
</dbReference>
<gene>
    <name evidence="2" type="ORF">M409DRAFT_56828</name>
</gene>
<dbReference type="Pfam" id="PF00651">
    <property type="entry name" value="BTB"/>
    <property type="match status" value="1"/>
</dbReference>
<dbReference type="RefSeq" id="XP_033665005.1">
    <property type="nucleotide sequence ID" value="XM_033813412.1"/>
</dbReference>